<comment type="caution">
    <text evidence="1">The sequence shown here is derived from an EMBL/GenBank/DDBJ whole genome shotgun (WGS) entry which is preliminary data.</text>
</comment>
<reference evidence="1" key="1">
    <citation type="submission" date="2019-10" db="EMBL/GenBank/DDBJ databases">
        <title>Draft genome sequece of Microseira wollei NIES-4236.</title>
        <authorList>
            <person name="Yamaguchi H."/>
            <person name="Suzuki S."/>
            <person name="Kawachi M."/>
        </authorList>
    </citation>
    <scope>NUCLEOTIDE SEQUENCE</scope>
    <source>
        <strain evidence="1">NIES-4236</strain>
    </source>
</reference>
<name>A0AAV3X4R7_9CYAN</name>
<keyword evidence="2" id="KW-1185">Reference proteome</keyword>
<evidence type="ECO:0000313" key="2">
    <source>
        <dbReference type="Proteomes" id="UP001050975"/>
    </source>
</evidence>
<dbReference type="AlphaFoldDB" id="A0AAV3X4R7"/>
<protein>
    <submittedName>
        <fullName evidence="1">Uncharacterized protein</fullName>
    </submittedName>
</protein>
<proteinExistence type="predicted"/>
<accession>A0AAV3X4R7</accession>
<evidence type="ECO:0000313" key="1">
    <source>
        <dbReference type="EMBL" id="GET37268.1"/>
    </source>
</evidence>
<dbReference type="EMBL" id="BLAY01000025">
    <property type="protein sequence ID" value="GET37268.1"/>
    <property type="molecule type" value="Genomic_DNA"/>
</dbReference>
<organism evidence="1 2">
    <name type="scientific">Microseira wollei NIES-4236</name>
    <dbReference type="NCBI Taxonomy" id="2530354"/>
    <lineage>
        <taxon>Bacteria</taxon>
        <taxon>Bacillati</taxon>
        <taxon>Cyanobacteriota</taxon>
        <taxon>Cyanophyceae</taxon>
        <taxon>Oscillatoriophycideae</taxon>
        <taxon>Aerosakkonematales</taxon>
        <taxon>Aerosakkonemataceae</taxon>
        <taxon>Microseira</taxon>
    </lineage>
</organism>
<sequence>MAKNVIVFVSNPQYAPAQQFVNQLVTEGSYRVRGLKKPNAVTIPSTSERVHWSSAKLTSGQEVKDIFQGCEAALMFITPADLSEATSLTRSFL</sequence>
<gene>
    <name evidence="1" type="ORF">MiSe_20210</name>
</gene>
<dbReference type="Proteomes" id="UP001050975">
    <property type="component" value="Unassembled WGS sequence"/>
</dbReference>